<dbReference type="Proteomes" id="UP000250079">
    <property type="component" value="Chromosome"/>
</dbReference>
<dbReference type="SUPFAM" id="SSF56925">
    <property type="entry name" value="OMPA-like"/>
    <property type="match status" value="1"/>
</dbReference>
<dbReference type="RefSeq" id="WP_088920429.1">
    <property type="nucleotide sequence ID" value="NZ_CP018632.1"/>
</dbReference>
<dbReference type="InterPro" id="IPR011250">
    <property type="entry name" value="OMP/PagP_B-barrel"/>
</dbReference>
<organism evidence="2 3">
    <name type="scientific">Granulosicoccus antarcticus IMCC3135</name>
    <dbReference type="NCBI Taxonomy" id="1192854"/>
    <lineage>
        <taxon>Bacteria</taxon>
        <taxon>Pseudomonadati</taxon>
        <taxon>Pseudomonadota</taxon>
        <taxon>Gammaproteobacteria</taxon>
        <taxon>Chromatiales</taxon>
        <taxon>Granulosicoccaceae</taxon>
        <taxon>Granulosicoccus</taxon>
    </lineage>
</organism>
<accession>A0A2Z2P0B4</accession>
<evidence type="ECO:0000313" key="3">
    <source>
        <dbReference type="Proteomes" id="UP000250079"/>
    </source>
</evidence>
<evidence type="ECO:0000313" key="2">
    <source>
        <dbReference type="EMBL" id="ASJ75518.1"/>
    </source>
</evidence>
<evidence type="ECO:0000256" key="1">
    <source>
        <dbReference type="SAM" id="SignalP"/>
    </source>
</evidence>
<protein>
    <submittedName>
        <fullName evidence="2">Uncharacterized protein</fullName>
    </submittedName>
</protein>
<reference evidence="2 3" key="1">
    <citation type="submission" date="2016-12" db="EMBL/GenBank/DDBJ databases">
        <authorList>
            <person name="Song W.-J."/>
            <person name="Kurnit D.M."/>
        </authorList>
    </citation>
    <scope>NUCLEOTIDE SEQUENCE [LARGE SCALE GENOMIC DNA]</scope>
    <source>
        <strain evidence="2 3">IMCC3135</strain>
    </source>
</reference>
<keyword evidence="1" id="KW-0732">Signal</keyword>
<keyword evidence="3" id="KW-1185">Reference proteome</keyword>
<dbReference type="KEGG" id="gai:IMCC3135_27315"/>
<name>A0A2Z2P0B4_9GAMM</name>
<proteinExistence type="predicted"/>
<sequence length="177" mass="19041">MRWLIACVLAVSSSFASADGPVYAELQLGAGRIDNGDLGFYPTFAGFNVGVYLVPNIGLELFADSGLSSDEAGDFDMEMEQAYGIALRFQSPPQRGTQGYIVLGAVNYTLDQTSEASGALPGTSINDDFTGARVSVGIMQRLERIPNMQVSFEYRHYNSGESLRLDALVLGLRVNAP</sequence>
<dbReference type="EMBL" id="CP018632">
    <property type="protein sequence ID" value="ASJ75518.1"/>
    <property type="molecule type" value="Genomic_DNA"/>
</dbReference>
<feature type="signal peptide" evidence="1">
    <location>
        <begin position="1"/>
        <end position="18"/>
    </location>
</feature>
<gene>
    <name evidence="2" type="ORF">IMCC3135_27315</name>
</gene>
<feature type="chain" id="PRO_5016243405" evidence="1">
    <location>
        <begin position="19"/>
        <end position="177"/>
    </location>
</feature>
<dbReference type="AlphaFoldDB" id="A0A2Z2P0B4"/>
<dbReference type="Gene3D" id="2.40.160.20">
    <property type="match status" value="1"/>
</dbReference>